<name>A0A6A4P914_LUPAL</name>
<dbReference type="InterPro" id="IPR044821">
    <property type="entry name" value="At1g28695/At4g15970-like"/>
</dbReference>
<dbReference type="Proteomes" id="UP000447434">
    <property type="component" value="Chromosome 14"/>
</dbReference>
<proteinExistence type="predicted"/>
<keyword evidence="3" id="KW-0808">Transferase</keyword>
<keyword evidence="4" id="KW-1185">Reference proteome</keyword>
<feature type="transmembrane region" description="Helical" evidence="1">
    <location>
        <begin position="16"/>
        <end position="33"/>
    </location>
</feature>
<evidence type="ECO:0000313" key="3">
    <source>
        <dbReference type="EMBL" id="KAE9599545.1"/>
    </source>
</evidence>
<dbReference type="PANTHER" id="PTHR46038:SF37">
    <property type="entry name" value="GLYCOSYLTRANSFERASE"/>
    <property type="match status" value="1"/>
</dbReference>
<accession>A0A6A4P914</accession>
<keyword evidence="1" id="KW-0472">Membrane</keyword>
<protein>
    <submittedName>
        <fullName evidence="3">Putative nucleotide-diphospho-sugar transferase</fullName>
    </submittedName>
</protein>
<organism evidence="3 4">
    <name type="scientific">Lupinus albus</name>
    <name type="common">White lupine</name>
    <name type="synonym">Lupinus termis</name>
    <dbReference type="NCBI Taxonomy" id="3870"/>
    <lineage>
        <taxon>Eukaryota</taxon>
        <taxon>Viridiplantae</taxon>
        <taxon>Streptophyta</taxon>
        <taxon>Embryophyta</taxon>
        <taxon>Tracheophyta</taxon>
        <taxon>Spermatophyta</taxon>
        <taxon>Magnoliopsida</taxon>
        <taxon>eudicotyledons</taxon>
        <taxon>Gunneridae</taxon>
        <taxon>Pentapetalae</taxon>
        <taxon>rosids</taxon>
        <taxon>fabids</taxon>
        <taxon>Fabales</taxon>
        <taxon>Fabaceae</taxon>
        <taxon>Papilionoideae</taxon>
        <taxon>50 kb inversion clade</taxon>
        <taxon>genistoids sensu lato</taxon>
        <taxon>core genistoids</taxon>
        <taxon>Genisteae</taxon>
        <taxon>Lupinus</taxon>
    </lineage>
</organism>
<keyword evidence="1" id="KW-1133">Transmembrane helix</keyword>
<comment type="caution">
    <text evidence="3">The sequence shown here is derived from an EMBL/GenBank/DDBJ whole genome shotgun (WGS) entry which is preliminary data.</text>
</comment>
<dbReference type="InterPro" id="IPR005069">
    <property type="entry name" value="Nucl-diP-sugar_transferase"/>
</dbReference>
<feature type="domain" description="Nucleotide-diphospho-sugar transferase" evidence="2">
    <location>
        <begin position="104"/>
        <end position="311"/>
    </location>
</feature>
<dbReference type="EMBL" id="WOCE01000014">
    <property type="protein sequence ID" value="KAE9599545.1"/>
    <property type="molecule type" value="Genomic_DNA"/>
</dbReference>
<dbReference type="Pfam" id="PF03407">
    <property type="entry name" value="Nucleotid_trans"/>
    <property type="match status" value="1"/>
</dbReference>
<dbReference type="OrthoDB" id="540503at2759"/>
<keyword evidence="1" id="KW-0812">Transmembrane</keyword>
<gene>
    <name evidence="3" type="ORF">Lalb_Chr14g0363351</name>
</gene>
<reference evidence="4" key="1">
    <citation type="journal article" date="2020" name="Nat. Commun.">
        <title>Genome sequence of the cluster root forming white lupin.</title>
        <authorList>
            <person name="Hufnagel B."/>
            <person name="Marques A."/>
            <person name="Soriano A."/>
            <person name="Marques L."/>
            <person name="Divol F."/>
            <person name="Doumas P."/>
            <person name="Sallet E."/>
            <person name="Mancinotti D."/>
            <person name="Carrere S."/>
            <person name="Marande W."/>
            <person name="Arribat S."/>
            <person name="Keller J."/>
            <person name="Huneau C."/>
            <person name="Blein T."/>
            <person name="Aime D."/>
            <person name="Laguerre M."/>
            <person name="Taylor J."/>
            <person name="Schubert V."/>
            <person name="Nelson M."/>
            <person name="Geu-Flores F."/>
            <person name="Crespi M."/>
            <person name="Gallardo-Guerrero K."/>
            <person name="Delaux P.-M."/>
            <person name="Salse J."/>
            <person name="Berges H."/>
            <person name="Guyot R."/>
            <person name="Gouzy J."/>
            <person name="Peret B."/>
        </authorList>
    </citation>
    <scope>NUCLEOTIDE SEQUENCE [LARGE SCALE GENOMIC DNA]</scope>
    <source>
        <strain evidence="4">cv. Amiga</strain>
    </source>
</reference>
<sequence length="349" mass="39970">MISLRKMRALGFRKSLYLPLTAFFIILICFFLYHNNSEVQVESGGKPSSIYQSQKQELAQVLRRASMEDRSVIITMVNKSWARPGSILEVFLQSFKSGIGTHRFLNHLVIIAMDLKAFKYCKSLHSHCIHPSTLAYLSATKKQSIMNSDHNVFSKTRINFLLEVLQLGYSIIFTDADVLWLRNPFSNFSPSMHALTISCDYYLTNDENGKERVTIIVDGGIFFLKSNAISVEFFKNLKLNTVLYPNSYAAESFCTTLLNNKASVETYSMGIKYVENGYFGGFCQISNEMLRNAYTIHANCCGNLTSKVHDMKNVLNDWNQIKEHESEDNSSYKIALRWPHKCIRNFTLQ</sequence>
<dbReference type="AlphaFoldDB" id="A0A6A4P914"/>
<dbReference type="PANTHER" id="PTHR46038">
    <property type="entry name" value="EXPRESSED PROTEIN-RELATED"/>
    <property type="match status" value="1"/>
</dbReference>
<dbReference type="GO" id="GO:0016740">
    <property type="term" value="F:transferase activity"/>
    <property type="evidence" value="ECO:0007669"/>
    <property type="project" value="UniProtKB-KW"/>
</dbReference>
<evidence type="ECO:0000259" key="2">
    <source>
        <dbReference type="Pfam" id="PF03407"/>
    </source>
</evidence>
<evidence type="ECO:0000256" key="1">
    <source>
        <dbReference type="SAM" id="Phobius"/>
    </source>
</evidence>
<evidence type="ECO:0000313" key="4">
    <source>
        <dbReference type="Proteomes" id="UP000447434"/>
    </source>
</evidence>